<organism evidence="2 3">
    <name type="scientific">Streptomyces thermocarboxydovorans</name>
    <dbReference type="NCBI Taxonomy" id="59298"/>
    <lineage>
        <taxon>Bacteria</taxon>
        <taxon>Bacillati</taxon>
        <taxon>Actinomycetota</taxon>
        <taxon>Actinomycetes</taxon>
        <taxon>Kitasatosporales</taxon>
        <taxon>Streptomycetaceae</taxon>
        <taxon>Streptomyces</taxon>
    </lineage>
</organism>
<feature type="region of interest" description="Disordered" evidence="1">
    <location>
        <begin position="104"/>
        <end position="131"/>
    </location>
</feature>
<accession>A0ABN1HUE3</accession>
<keyword evidence="3" id="KW-1185">Reference proteome</keyword>
<evidence type="ECO:0000256" key="1">
    <source>
        <dbReference type="SAM" id="MobiDB-lite"/>
    </source>
</evidence>
<dbReference type="Proteomes" id="UP001500724">
    <property type="component" value="Unassembled WGS sequence"/>
</dbReference>
<sequence>MVRPAAAAPQAVHGGATGAPALHWRPCEEPAQRGFECATFDVPLDHCRPAGETIRLAVIRHKATNPSARIGSLFFNPGGPGGSGTVSLPQWYEKFFPAELRERDTPPFASTRPTGGIAAGGGGLAKARGHR</sequence>
<name>A0ABN1HUE3_9ACTN</name>
<dbReference type="RefSeq" id="WP_344006853.1">
    <property type="nucleotide sequence ID" value="NZ_BAAAGU010000078.1"/>
</dbReference>
<evidence type="ECO:0000313" key="3">
    <source>
        <dbReference type="Proteomes" id="UP001500724"/>
    </source>
</evidence>
<evidence type="ECO:0000313" key="2">
    <source>
        <dbReference type="EMBL" id="GAA0668061.1"/>
    </source>
</evidence>
<reference evidence="2 3" key="1">
    <citation type="journal article" date="2019" name="Int. J. Syst. Evol. Microbiol.">
        <title>The Global Catalogue of Microorganisms (GCM) 10K type strain sequencing project: providing services to taxonomists for standard genome sequencing and annotation.</title>
        <authorList>
            <consortium name="The Broad Institute Genomics Platform"/>
            <consortium name="The Broad Institute Genome Sequencing Center for Infectious Disease"/>
            <person name="Wu L."/>
            <person name="Ma J."/>
        </authorList>
    </citation>
    <scope>NUCLEOTIDE SEQUENCE [LARGE SCALE GENOMIC DNA]</scope>
    <source>
        <strain evidence="2 3">JCM 10367</strain>
    </source>
</reference>
<dbReference type="EMBL" id="BAAAGU010000078">
    <property type="protein sequence ID" value="GAA0668061.1"/>
    <property type="molecule type" value="Genomic_DNA"/>
</dbReference>
<protein>
    <submittedName>
        <fullName evidence="2">Uncharacterized protein</fullName>
    </submittedName>
</protein>
<proteinExistence type="predicted"/>
<gene>
    <name evidence="2" type="ORF">GCM10009535_54910</name>
</gene>
<comment type="caution">
    <text evidence="2">The sequence shown here is derived from an EMBL/GenBank/DDBJ whole genome shotgun (WGS) entry which is preliminary data.</text>
</comment>